<proteinExistence type="predicted"/>
<gene>
    <name evidence="5" type="ORF">C7S18_21130</name>
</gene>
<keyword evidence="5" id="KW-0378">Hydrolase</keyword>
<evidence type="ECO:0000313" key="5">
    <source>
        <dbReference type="EMBL" id="AVP99522.1"/>
    </source>
</evidence>
<keyword evidence="3" id="KW-0732">Signal</keyword>
<reference evidence="5 6" key="2">
    <citation type="submission" date="2018-03" db="EMBL/GenBank/DDBJ databases">
        <authorList>
            <person name="Keele B.F."/>
        </authorList>
    </citation>
    <scope>NUCLEOTIDE SEQUENCE [LARGE SCALE GENOMIC DNA]</scope>
    <source>
        <strain evidence="5 6">D13</strain>
    </source>
</reference>
<feature type="signal peptide" evidence="3">
    <location>
        <begin position="1"/>
        <end position="22"/>
    </location>
</feature>
<dbReference type="AlphaFoldDB" id="A0A2P1PXG3"/>
<dbReference type="Gene3D" id="2.30.40.10">
    <property type="entry name" value="Urease, subunit C, domain 1"/>
    <property type="match status" value="1"/>
</dbReference>
<evidence type="ECO:0000256" key="3">
    <source>
        <dbReference type="SAM" id="SignalP"/>
    </source>
</evidence>
<dbReference type="Gene3D" id="3.20.20.140">
    <property type="entry name" value="Metal-dependent hydrolases"/>
    <property type="match status" value="1"/>
</dbReference>
<dbReference type="PANTHER" id="PTHR11647:SF1">
    <property type="entry name" value="COLLAPSIN RESPONSE MEDIATOR PROTEIN"/>
    <property type="match status" value="1"/>
</dbReference>
<dbReference type="InterPro" id="IPR006680">
    <property type="entry name" value="Amidohydro-rel"/>
</dbReference>
<evidence type="ECO:0000256" key="1">
    <source>
        <dbReference type="ARBA" id="ARBA00001947"/>
    </source>
</evidence>
<dbReference type="KEGG" id="xba:C7S18_21130"/>
<reference evidence="5 6" key="1">
    <citation type="submission" date="2018-03" db="EMBL/GenBank/DDBJ databases">
        <title>Ahniella affigens gen. nov., sp. nov., a gammaproteobacterium isolated from sandy soil near a stream.</title>
        <authorList>
            <person name="Ko Y."/>
            <person name="Kim J.-H."/>
        </authorList>
    </citation>
    <scope>NUCLEOTIDE SEQUENCE [LARGE SCALE GENOMIC DNA]</scope>
    <source>
        <strain evidence="5 6">D13</strain>
    </source>
</reference>
<dbReference type="GO" id="GO:0005829">
    <property type="term" value="C:cytosol"/>
    <property type="evidence" value="ECO:0007669"/>
    <property type="project" value="TreeGrafter"/>
</dbReference>
<feature type="compositionally biased region" description="Basic and acidic residues" evidence="2">
    <location>
        <begin position="254"/>
        <end position="267"/>
    </location>
</feature>
<dbReference type="GO" id="GO:0016812">
    <property type="term" value="F:hydrolase activity, acting on carbon-nitrogen (but not peptide) bonds, in cyclic amides"/>
    <property type="evidence" value="ECO:0007669"/>
    <property type="project" value="TreeGrafter"/>
</dbReference>
<sequence length="474" mass="51205">MPFNHPRRLLWASLFLSTLAAAGEPFPSTYQPLPSTPLLIRDATVLIGDGSKIESGDVLVRDGKIVAVGANLTAEAGVTEINGSGRVLTPGIIDIHSHLGVYASPGLQGHQDGNEATDPVTPGVWAEHSILPDDPGFDAARAAGVTSMLILPGSANLIGGRAVAVRNVPAQTYQQMKFPGAPHGLKMACGENPKRVYGSLGRAPQTRMGNVAGYRQAFADAQQYLDDWQRYDKALAEYTKKQAEAASSKKKSKDQKEPGEPPKAPHRDLKLETLAGVLKGEILVQNHCYRSDEMANQLDLAKEFGFKITTFHHATEAYQIADLLAENGTCAAMWADWWGFKLEAFEGVQENIAIVDRVKNGCAIVHSDSSEGIQRLNQEAAKAMARGNAMGYGIDSAHAIRWLTENPAKAMGILDQTGTIAAGKRADLVLWNRDPFSVYALPDSVFIDGAEVYARTDPKKQHVSDFRLGTEVQP</sequence>
<accession>A0A2P1PXG3</accession>
<dbReference type="Pfam" id="PF01979">
    <property type="entry name" value="Amidohydro_1"/>
    <property type="match status" value="1"/>
</dbReference>
<dbReference type="SUPFAM" id="SSF51338">
    <property type="entry name" value="Composite domain of metallo-dependent hydrolases"/>
    <property type="match status" value="1"/>
</dbReference>
<evidence type="ECO:0000313" key="6">
    <source>
        <dbReference type="Proteomes" id="UP000241074"/>
    </source>
</evidence>
<evidence type="ECO:0000259" key="4">
    <source>
        <dbReference type="Pfam" id="PF01979"/>
    </source>
</evidence>
<dbReference type="CDD" id="cd01309">
    <property type="entry name" value="Met_dep_hydrolase_C"/>
    <property type="match status" value="1"/>
</dbReference>
<organism evidence="5 6">
    <name type="scientific">Ahniella affigens</name>
    <dbReference type="NCBI Taxonomy" id="2021234"/>
    <lineage>
        <taxon>Bacteria</taxon>
        <taxon>Pseudomonadati</taxon>
        <taxon>Pseudomonadota</taxon>
        <taxon>Gammaproteobacteria</taxon>
        <taxon>Lysobacterales</taxon>
        <taxon>Rhodanobacteraceae</taxon>
        <taxon>Ahniella</taxon>
    </lineage>
</organism>
<feature type="region of interest" description="Disordered" evidence="2">
    <location>
        <begin position="242"/>
        <end position="267"/>
    </location>
</feature>
<comment type="cofactor">
    <cofactor evidence="1">
        <name>Zn(2+)</name>
        <dbReference type="ChEBI" id="CHEBI:29105"/>
    </cofactor>
</comment>
<dbReference type="PANTHER" id="PTHR11647">
    <property type="entry name" value="HYDRANTOINASE/DIHYDROPYRIMIDINASE FAMILY MEMBER"/>
    <property type="match status" value="1"/>
</dbReference>
<dbReference type="SUPFAM" id="SSF51556">
    <property type="entry name" value="Metallo-dependent hydrolases"/>
    <property type="match status" value="1"/>
</dbReference>
<evidence type="ECO:0000256" key="2">
    <source>
        <dbReference type="SAM" id="MobiDB-lite"/>
    </source>
</evidence>
<dbReference type="RefSeq" id="WP_106893439.1">
    <property type="nucleotide sequence ID" value="NZ_CP027860.1"/>
</dbReference>
<dbReference type="InterPro" id="IPR032466">
    <property type="entry name" value="Metal_Hydrolase"/>
</dbReference>
<feature type="chain" id="PRO_5015121992" evidence="3">
    <location>
        <begin position="23"/>
        <end position="474"/>
    </location>
</feature>
<keyword evidence="6" id="KW-1185">Reference proteome</keyword>
<name>A0A2P1PXG3_9GAMM</name>
<dbReference type="InterPro" id="IPR011059">
    <property type="entry name" value="Metal-dep_hydrolase_composite"/>
</dbReference>
<dbReference type="InterPro" id="IPR050378">
    <property type="entry name" value="Metallo-dep_Hydrolases_sf"/>
</dbReference>
<feature type="domain" description="Amidohydrolase-related" evidence="4">
    <location>
        <begin position="389"/>
        <end position="449"/>
    </location>
</feature>
<dbReference type="OrthoDB" id="9766983at2"/>
<dbReference type="Proteomes" id="UP000241074">
    <property type="component" value="Chromosome"/>
</dbReference>
<dbReference type="EMBL" id="CP027860">
    <property type="protein sequence ID" value="AVP99522.1"/>
    <property type="molecule type" value="Genomic_DNA"/>
</dbReference>
<protein>
    <submittedName>
        <fullName evidence="5">Amidohydrolase</fullName>
    </submittedName>
</protein>